<keyword evidence="2" id="KW-0472">Membrane</keyword>
<protein>
    <recommendedName>
        <fullName evidence="5">Transmembrane protein</fullName>
    </recommendedName>
</protein>
<sequence>MSQQEGDIDQSLNGDERFNYDHNNNVIGSAHKISLMGNLNQKEQISQSFLDRQANLNNIDTTTSQRHQQIRLKYIRPSDELSNNTKQNNKKFLNDGYQPSESNMDGSQLSLSKQLRFEDDSNDDQFKQYYSSGFESNTNLIYDEKQSKKRKVKSWKQWEQDQCNEEEKFNDQDSLSQSNNNVFREISGSVNLNNFVDQYIYQLENNKTGSRTQGNRLAPLNQIFRKSNSIMKNNDLFQPRQSVQFNNDRFQSEIVLMKKLTQDFHSQNNRHLYSQSNNVPKQDNKSSSIYNDQSLASNSVSISQDYFFMNVEINPIRYFQMYFDDGNYLEEQSDDNKGIIHLQFLDASFYEGQYPRENWVFGKYIKKVQLNNSYILGYEGTWFNDYLDGDNCLLKINMQEWPQHGFEIPISNQIKEISLDKAFYNLFLCSMTVLLILLGLNFDLRILYGALSMYLLKWRPVVYLNYQHKSDIIKEKIRMSSRASVITSNNSNLNNRNNSTQKINPTTDESAPQKNSFAESMQAGMDLSTFIKNHDESSANSLIDLIDEFKYHTWADMSPEIEKLNFVCKNTQVENEEQSQDIEGPRLKEEDKSEKLKAKFVKLNIYKLFDFSTKGQAQLLQRKKAFAQYVFGHLKIKRHNERISQITNNNDATKPDHQPTDRLNKSHLNDKSNDSLQNLDSKLVTSYNNNITGLQLLTDDKNVSNLFVARLGSEEGDAKFIRNQGAKIKNRQNRVKLLSQVVEDEERSKLEGGAFADANKSIDYIDEDRLIDNIKIRKFLEGNFKEEILVCMDNNKSIILNGTFYFFLSMFCLGWITRMYVYRNTLQVNYYLKKVILD</sequence>
<dbReference type="AlphaFoldDB" id="A0A078B1U4"/>
<organism evidence="3 4">
    <name type="scientific">Stylonychia lemnae</name>
    <name type="common">Ciliate</name>
    <dbReference type="NCBI Taxonomy" id="5949"/>
    <lineage>
        <taxon>Eukaryota</taxon>
        <taxon>Sar</taxon>
        <taxon>Alveolata</taxon>
        <taxon>Ciliophora</taxon>
        <taxon>Intramacronucleata</taxon>
        <taxon>Spirotrichea</taxon>
        <taxon>Stichotrichia</taxon>
        <taxon>Sporadotrichida</taxon>
        <taxon>Oxytrichidae</taxon>
        <taxon>Stylonychinae</taxon>
        <taxon>Stylonychia</taxon>
    </lineage>
</organism>
<keyword evidence="2" id="KW-1133">Transmembrane helix</keyword>
<feature type="compositionally biased region" description="Low complexity" evidence="1">
    <location>
        <begin position="488"/>
        <end position="499"/>
    </location>
</feature>
<feature type="transmembrane region" description="Helical" evidence="2">
    <location>
        <begin position="798"/>
        <end position="816"/>
    </location>
</feature>
<evidence type="ECO:0000313" key="3">
    <source>
        <dbReference type="EMBL" id="CDW88530.1"/>
    </source>
</evidence>
<keyword evidence="4" id="KW-1185">Reference proteome</keyword>
<feature type="region of interest" description="Disordered" evidence="1">
    <location>
        <begin position="642"/>
        <end position="675"/>
    </location>
</feature>
<accession>A0A078B1U4</accession>
<dbReference type="EMBL" id="CCKQ01016666">
    <property type="protein sequence ID" value="CDW88530.1"/>
    <property type="molecule type" value="Genomic_DNA"/>
</dbReference>
<feature type="compositionally biased region" description="Polar residues" evidence="1">
    <location>
        <begin position="500"/>
        <end position="513"/>
    </location>
</feature>
<keyword evidence="2" id="KW-0812">Transmembrane</keyword>
<feature type="region of interest" description="Disordered" evidence="1">
    <location>
        <begin position="488"/>
        <end position="513"/>
    </location>
</feature>
<evidence type="ECO:0000313" key="4">
    <source>
        <dbReference type="Proteomes" id="UP000039865"/>
    </source>
</evidence>
<name>A0A078B1U4_STYLE</name>
<gene>
    <name evidence="3" type="primary">Contig3851.g4122</name>
    <name evidence="3" type="ORF">STYLEM_17652</name>
</gene>
<evidence type="ECO:0000256" key="2">
    <source>
        <dbReference type="SAM" id="Phobius"/>
    </source>
</evidence>
<reference evidence="3 4" key="1">
    <citation type="submission" date="2014-06" db="EMBL/GenBank/DDBJ databases">
        <authorList>
            <person name="Swart Estienne"/>
        </authorList>
    </citation>
    <scope>NUCLEOTIDE SEQUENCE [LARGE SCALE GENOMIC DNA]</scope>
    <source>
        <strain evidence="3 4">130c</strain>
    </source>
</reference>
<proteinExistence type="predicted"/>
<feature type="transmembrane region" description="Helical" evidence="2">
    <location>
        <begin position="422"/>
        <end position="440"/>
    </location>
</feature>
<feature type="region of interest" description="Disordered" evidence="1">
    <location>
        <begin position="73"/>
        <end position="109"/>
    </location>
</feature>
<dbReference type="InParanoid" id="A0A078B1U4"/>
<feature type="compositionally biased region" description="Basic and acidic residues" evidence="1">
    <location>
        <begin position="653"/>
        <end position="673"/>
    </location>
</feature>
<dbReference type="Proteomes" id="UP000039865">
    <property type="component" value="Unassembled WGS sequence"/>
</dbReference>
<feature type="compositionally biased region" description="Polar residues" evidence="1">
    <location>
        <begin position="80"/>
        <end position="109"/>
    </location>
</feature>
<evidence type="ECO:0000256" key="1">
    <source>
        <dbReference type="SAM" id="MobiDB-lite"/>
    </source>
</evidence>
<feature type="compositionally biased region" description="Polar residues" evidence="1">
    <location>
        <begin position="643"/>
        <end position="652"/>
    </location>
</feature>
<evidence type="ECO:0008006" key="5">
    <source>
        <dbReference type="Google" id="ProtNLM"/>
    </source>
</evidence>